<dbReference type="Proteomes" id="UP000092154">
    <property type="component" value="Unassembled WGS sequence"/>
</dbReference>
<keyword evidence="4" id="KW-1185">Reference proteome</keyword>
<dbReference type="PANTHER" id="PTHR23310">
    <property type="entry name" value="ACYL-COA-BINDING PROTEIN, ACBP"/>
    <property type="match status" value="1"/>
</dbReference>
<dbReference type="SUPFAM" id="SSF47027">
    <property type="entry name" value="Acyl-CoA binding protein"/>
    <property type="match status" value="1"/>
</dbReference>
<dbReference type="GO" id="GO:0006631">
    <property type="term" value="P:fatty acid metabolic process"/>
    <property type="evidence" value="ECO:0007669"/>
    <property type="project" value="TreeGrafter"/>
</dbReference>
<gene>
    <name evidence="3" type="ORF">K503DRAFT_346819</name>
</gene>
<dbReference type="STRING" id="1314800.A0A1B7NC82"/>
<dbReference type="InParanoid" id="A0A1B7NC82"/>
<dbReference type="InterPro" id="IPR000582">
    <property type="entry name" value="Acyl-CoA-binding_protein"/>
</dbReference>
<proteinExistence type="predicted"/>
<dbReference type="PANTHER" id="PTHR23310:SF115">
    <property type="entry name" value="ACB DOMAIN-CONTAINING PROTEIN"/>
    <property type="match status" value="1"/>
</dbReference>
<dbReference type="FunCoup" id="A0A1B7NC82">
    <property type="interactions" value="126"/>
</dbReference>
<keyword evidence="1" id="KW-0446">Lipid-binding</keyword>
<dbReference type="OrthoDB" id="346910at2759"/>
<dbReference type="PROSITE" id="PS51228">
    <property type="entry name" value="ACB_2"/>
    <property type="match status" value="1"/>
</dbReference>
<evidence type="ECO:0000256" key="1">
    <source>
        <dbReference type="ARBA" id="ARBA00023121"/>
    </source>
</evidence>
<dbReference type="GO" id="GO:0000062">
    <property type="term" value="F:fatty-acyl-CoA binding"/>
    <property type="evidence" value="ECO:0007669"/>
    <property type="project" value="InterPro"/>
</dbReference>
<dbReference type="Pfam" id="PF00887">
    <property type="entry name" value="ACBP"/>
    <property type="match status" value="1"/>
</dbReference>
<feature type="domain" description="ACB" evidence="2">
    <location>
        <begin position="1"/>
        <end position="90"/>
    </location>
</feature>
<protein>
    <submittedName>
        <fullName evidence="3">ACBP-domain-containing protein</fullName>
    </submittedName>
</protein>
<accession>A0A1B7NC82</accession>
<evidence type="ECO:0000313" key="3">
    <source>
        <dbReference type="EMBL" id="OAX42480.1"/>
    </source>
</evidence>
<sequence length="135" mass="15453">MSSKFEKAVAYVQGLDKQGSGPDNDTKLEFYKYYKQATVGDADPAKEPSRLQFVERAKWVAWNGIKGMSKEDAKDNYVKQLIKVRYASLPVILHLNIISVPKGQASRRADPQRTRRLNYLARWVTRMVSIPVFCN</sequence>
<reference evidence="3 4" key="1">
    <citation type="submission" date="2016-06" db="EMBL/GenBank/DDBJ databases">
        <title>Comparative genomics of the ectomycorrhizal sister species Rhizopogon vinicolor and Rhizopogon vesiculosus (Basidiomycota: Boletales) reveals a divergence of the mating type B locus.</title>
        <authorList>
            <consortium name="DOE Joint Genome Institute"/>
            <person name="Mujic A.B."/>
            <person name="Kuo A."/>
            <person name="Tritt A."/>
            <person name="Lipzen A."/>
            <person name="Chen C."/>
            <person name="Johnson J."/>
            <person name="Sharma A."/>
            <person name="Barry K."/>
            <person name="Grigoriev I.V."/>
            <person name="Spatafora J.W."/>
        </authorList>
    </citation>
    <scope>NUCLEOTIDE SEQUENCE [LARGE SCALE GENOMIC DNA]</scope>
    <source>
        <strain evidence="3 4">AM-OR11-026</strain>
    </source>
</reference>
<dbReference type="InterPro" id="IPR014352">
    <property type="entry name" value="FERM/acyl-CoA-bd_prot_sf"/>
</dbReference>
<dbReference type="EMBL" id="KV448156">
    <property type="protein sequence ID" value="OAX42480.1"/>
    <property type="molecule type" value="Genomic_DNA"/>
</dbReference>
<evidence type="ECO:0000259" key="2">
    <source>
        <dbReference type="PROSITE" id="PS51228"/>
    </source>
</evidence>
<name>A0A1B7NC82_9AGAM</name>
<organism evidence="3 4">
    <name type="scientific">Rhizopogon vinicolor AM-OR11-026</name>
    <dbReference type="NCBI Taxonomy" id="1314800"/>
    <lineage>
        <taxon>Eukaryota</taxon>
        <taxon>Fungi</taxon>
        <taxon>Dikarya</taxon>
        <taxon>Basidiomycota</taxon>
        <taxon>Agaricomycotina</taxon>
        <taxon>Agaricomycetes</taxon>
        <taxon>Agaricomycetidae</taxon>
        <taxon>Boletales</taxon>
        <taxon>Suillineae</taxon>
        <taxon>Rhizopogonaceae</taxon>
        <taxon>Rhizopogon</taxon>
    </lineage>
</organism>
<dbReference type="AlphaFoldDB" id="A0A1B7NC82"/>
<dbReference type="InterPro" id="IPR035984">
    <property type="entry name" value="Acyl-CoA-binding_sf"/>
</dbReference>
<evidence type="ECO:0000313" key="4">
    <source>
        <dbReference type="Proteomes" id="UP000092154"/>
    </source>
</evidence>
<dbReference type="PRINTS" id="PR00689">
    <property type="entry name" value="ACOABINDINGP"/>
</dbReference>
<dbReference type="Gene3D" id="1.20.80.10">
    <property type="match status" value="1"/>
</dbReference>